<name>A0A0L0NST0_CANAR</name>
<comment type="caution">
    <text evidence="2">The sequence shown here is derived from an EMBL/GenBank/DDBJ whole genome shotgun (WGS) entry which is preliminary data.</text>
</comment>
<dbReference type="EMBL" id="LGST01000043">
    <property type="protein sequence ID" value="KND97221.1"/>
    <property type="molecule type" value="Genomic_DNA"/>
</dbReference>
<protein>
    <submittedName>
        <fullName evidence="2">Uncharacterized protein</fullName>
    </submittedName>
</protein>
<reference evidence="3" key="1">
    <citation type="journal article" date="2015" name="BMC Genomics">
        <title>Draft genome of a commonly misdiagnosed multidrug resistant pathogen Candida auris.</title>
        <authorList>
            <person name="Chatterjee S."/>
            <person name="Alampalli S.V."/>
            <person name="Nageshan R.K."/>
            <person name="Chettiar S.T."/>
            <person name="Joshi S."/>
            <person name="Tatu U.S."/>
        </authorList>
    </citation>
    <scope>NUCLEOTIDE SEQUENCE [LARGE SCALE GENOMIC DNA]</scope>
    <source>
        <strain evidence="3">6684</strain>
    </source>
</reference>
<organism evidence="2 3">
    <name type="scientific">Candidozyma auris</name>
    <name type="common">Yeast</name>
    <name type="synonym">Candida auris</name>
    <dbReference type="NCBI Taxonomy" id="498019"/>
    <lineage>
        <taxon>Eukaryota</taxon>
        <taxon>Fungi</taxon>
        <taxon>Dikarya</taxon>
        <taxon>Ascomycota</taxon>
        <taxon>Saccharomycotina</taxon>
        <taxon>Pichiomycetes</taxon>
        <taxon>Metschnikowiaceae</taxon>
        <taxon>Candidozyma</taxon>
    </lineage>
</organism>
<evidence type="ECO:0000313" key="2">
    <source>
        <dbReference type="EMBL" id="KND97221.1"/>
    </source>
</evidence>
<sequence>MAAKRDPRRESGEEAKREREEPKTKRIKRLKNQRVQFGDCKKIPLHLKIVPVQL</sequence>
<accession>A0A0L0NST0</accession>
<feature type="compositionally biased region" description="Basic and acidic residues" evidence="1">
    <location>
        <begin position="1"/>
        <end position="24"/>
    </location>
</feature>
<dbReference type="Proteomes" id="UP000037122">
    <property type="component" value="Unassembled WGS sequence"/>
</dbReference>
<evidence type="ECO:0000256" key="1">
    <source>
        <dbReference type="SAM" id="MobiDB-lite"/>
    </source>
</evidence>
<gene>
    <name evidence="2" type="ORF">QG37_06437</name>
</gene>
<evidence type="ECO:0000313" key="3">
    <source>
        <dbReference type="Proteomes" id="UP000037122"/>
    </source>
</evidence>
<dbReference type="AlphaFoldDB" id="A0A0L0NST0"/>
<proteinExistence type="predicted"/>
<feature type="region of interest" description="Disordered" evidence="1">
    <location>
        <begin position="1"/>
        <end position="25"/>
    </location>
</feature>